<name>A0A644Z5H5_9ZZZZ</name>
<accession>A0A644Z5H5</accession>
<organism evidence="1">
    <name type="scientific">bioreactor metagenome</name>
    <dbReference type="NCBI Taxonomy" id="1076179"/>
    <lineage>
        <taxon>unclassified sequences</taxon>
        <taxon>metagenomes</taxon>
        <taxon>ecological metagenomes</taxon>
    </lineage>
</organism>
<comment type="caution">
    <text evidence="1">The sequence shown here is derived from an EMBL/GenBank/DDBJ whole genome shotgun (WGS) entry which is preliminary data.</text>
</comment>
<evidence type="ECO:0000313" key="1">
    <source>
        <dbReference type="EMBL" id="MPM35528.1"/>
    </source>
</evidence>
<sequence length="47" mass="5610">MAFDVQEFKKEYQKTFEELFAYSYEDGSKTEQFIALGDLVRGRYSED</sequence>
<dbReference type="AlphaFoldDB" id="A0A644Z5H5"/>
<protein>
    <submittedName>
        <fullName evidence="1">Uncharacterized protein</fullName>
    </submittedName>
</protein>
<dbReference type="EMBL" id="VSSQ01007316">
    <property type="protein sequence ID" value="MPM35528.1"/>
    <property type="molecule type" value="Genomic_DNA"/>
</dbReference>
<gene>
    <name evidence="1" type="ORF">SDC9_82121</name>
</gene>
<proteinExistence type="predicted"/>
<reference evidence="1" key="1">
    <citation type="submission" date="2019-08" db="EMBL/GenBank/DDBJ databases">
        <authorList>
            <person name="Kucharzyk K."/>
            <person name="Murdoch R.W."/>
            <person name="Higgins S."/>
            <person name="Loffler F."/>
        </authorList>
    </citation>
    <scope>NUCLEOTIDE SEQUENCE</scope>
</reference>